<accession>A0A9W6H275</accession>
<sequence>MAQLPPSPVRDRADDSLFSLIGDLPELVRNLVVAEVNAAKKWAIAAAKDAGFGTGWMIVALFFVFWAIPAFLAFVIALLSLWLPVWASALIVFGVGLVLAAVFALLGLLRFKHLAKSENPARAVQTDVAIVKEVADEF</sequence>
<evidence type="ECO:0000313" key="2">
    <source>
        <dbReference type="EMBL" id="GLJ61217.1"/>
    </source>
</evidence>
<feature type="transmembrane region" description="Helical" evidence="1">
    <location>
        <begin position="85"/>
        <end position="109"/>
    </location>
</feature>
<keyword evidence="1" id="KW-0472">Membrane</keyword>
<dbReference type="AlphaFoldDB" id="A0A9W6H275"/>
<reference evidence="2" key="2">
    <citation type="submission" date="2023-01" db="EMBL/GenBank/DDBJ databases">
        <authorList>
            <person name="Sun Q."/>
            <person name="Evtushenko L."/>
        </authorList>
    </citation>
    <scope>NUCLEOTIDE SEQUENCE</scope>
    <source>
        <strain evidence="2">VKM Ac-1020</strain>
    </source>
</reference>
<gene>
    <name evidence="2" type="ORF">GCM10017576_13460</name>
</gene>
<dbReference type="InterPro" id="IPR009937">
    <property type="entry name" value="Phage_holin_3_6"/>
</dbReference>
<keyword evidence="3" id="KW-1185">Reference proteome</keyword>
<dbReference type="EMBL" id="BSEJ01000005">
    <property type="protein sequence ID" value="GLJ61217.1"/>
    <property type="molecule type" value="Genomic_DNA"/>
</dbReference>
<dbReference type="Pfam" id="PF07332">
    <property type="entry name" value="Phage_holin_3_6"/>
    <property type="match status" value="1"/>
</dbReference>
<reference evidence="2" key="1">
    <citation type="journal article" date="2014" name="Int. J. Syst. Evol. Microbiol.">
        <title>Complete genome sequence of Corynebacterium casei LMG S-19264T (=DSM 44701T), isolated from a smear-ripened cheese.</title>
        <authorList>
            <consortium name="US DOE Joint Genome Institute (JGI-PGF)"/>
            <person name="Walter F."/>
            <person name="Albersmeier A."/>
            <person name="Kalinowski J."/>
            <person name="Ruckert C."/>
        </authorList>
    </citation>
    <scope>NUCLEOTIDE SEQUENCE</scope>
    <source>
        <strain evidence="2">VKM Ac-1020</strain>
    </source>
</reference>
<keyword evidence="1" id="KW-1133">Transmembrane helix</keyword>
<proteinExistence type="predicted"/>
<dbReference type="Proteomes" id="UP001142462">
    <property type="component" value="Unassembled WGS sequence"/>
</dbReference>
<name>A0A9W6H275_9MICO</name>
<organism evidence="2 3">
    <name type="scientific">Microbacterium barkeri</name>
    <dbReference type="NCBI Taxonomy" id="33917"/>
    <lineage>
        <taxon>Bacteria</taxon>
        <taxon>Bacillati</taxon>
        <taxon>Actinomycetota</taxon>
        <taxon>Actinomycetes</taxon>
        <taxon>Micrococcales</taxon>
        <taxon>Microbacteriaceae</taxon>
        <taxon>Microbacterium</taxon>
    </lineage>
</organism>
<dbReference type="RefSeq" id="WP_271172931.1">
    <property type="nucleotide sequence ID" value="NZ_BSEJ01000005.1"/>
</dbReference>
<evidence type="ECO:0000313" key="3">
    <source>
        <dbReference type="Proteomes" id="UP001142462"/>
    </source>
</evidence>
<feature type="transmembrane region" description="Helical" evidence="1">
    <location>
        <begin position="56"/>
        <end position="79"/>
    </location>
</feature>
<evidence type="ECO:0000256" key="1">
    <source>
        <dbReference type="SAM" id="Phobius"/>
    </source>
</evidence>
<protein>
    <submittedName>
        <fullName evidence="2">Membrane protein</fullName>
    </submittedName>
</protein>
<comment type="caution">
    <text evidence="2">The sequence shown here is derived from an EMBL/GenBank/DDBJ whole genome shotgun (WGS) entry which is preliminary data.</text>
</comment>
<keyword evidence="1" id="KW-0812">Transmembrane</keyword>